<evidence type="ECO:0000313" key="2">
    <source>
        <dbReference type="EMBL" id="QNP56201.1"/>
    </source>
</evidence>
<name>A0A7H0H6N5_9ACTN</name>
<dbReference type="GO" id="GO:0016787">
    <property type="term" value="F:hydrolase activity"/>
    <property type="evidence" value="ECO:0007669"/>
    <property type="project" value="UniProtKB-KW"/>
</dbReference>
<sequence length="389" mass="39853">MTSPLLTALLGGLERVLPDAAVLRRAIHADPYLSGAEGPTRDRFTAEAGWLDWRPLAGTGAWARTGPGGPAVGLRAELDALPVPEATGVEWASRNPGVMHACGHDIHLAALWAVLSAARGLELPVGLVPILQPREEVTPPGARDVVASGLIDDEQIEAVVGVHVQPQVARGVVSTGVGAVNAAYDSFEIEVRGRPGHGAYPHVAVDPITTLAQVVSAVAALPASLIDPTHPTVVSFGQISGGTAPNIITDVATATGTIRTFSERDRARLHDAITRTVDGIAAGRGAVAATRFIAGGPALVNDPGLAKRLDTMLAGMGLTVAETPFRSCGSDDFAEYGTVSASLMAFVGTGGGEGIGLHHGAFLPDREALRLAAQTYAAGYVAAAACLVD</sequence>
<dbReference type="NCBIfam" id="TIGR01891">
    <property type="entry name" value="amidohydrolases"/>
    <property type="match status" value="1"/>
</dbReference>
<dbReference type="PANTHER" id="PTHR11014">
    <property type="entry name" value="PEPTIDASE M20 FAMILY MEMBER"/>
    <property type="match status" value="1"/>
</dbReference>
<feature type="domain" description="Peptidase M20 dimerisation" evidence="1">
    <location>
        <begin position="186"/>
        <end position="278"/>
    </location>
</feature>
<dbReference type="Pfam" id="PF01546">
    <property type="entry name" value="Peptidase_M20"/>
    <property type="match status" value="1"/>
</dbReference>
<evidence type="ECO:0000259" key="1">
    <source>
        <dbReference type="Pfam" id="PF07687"/>
    </source>
</evidence>
<dbReference type="InterPro" id="IPR011650">
    <property type="entry name" value="Peptidase_M20_dimer"/>
</dbReference>
<evidence type="ECO:0000313" key="3">
    <source>
        <dbReference type="Proteomes" id="UP000516117"/>
    </source>
</evidence>
<dbReference type="PANTHER" id="PTHR11014:SF63">
    <property type="entry name" value="METALLOPEPTIDASE, PUTATIVE (AFU_ORTHOLOGUE AFUA_6G09600)-RELATED"/>
    <property type="match status" value="1"/>
</dbReference>
<dbReference type="EMBL" id="CP060789">
    <property type="protein sequence ID" value="QNP56201.1"/>
    <property type="molecule type" value="Genomic_DNA"/>
</dbReference>
<dbReference type="InterPro" id="IPR017439">
    <property type="entry name" value="Amidohydrolase"/>
</dbReference>
<accession>A0A7H0H6N5</accession>
<protein>
    <submittedName>
        <fullName evidence="2">Amidohydrolase</fullName>
    </submittedName>
</protein>
<proteinExistence type="predicted"/>
<gene>
    <name evidence="2" type="ORF">H9L22_01485</name>
</gene>
<dbReference type="InterPro" id="IPR036264">
    <property type="entry name" value="Bact_exopeptidase_dim_dom"/>
</dbReference>
<dbReference type="RefSeq" id="WP_187721318.1">
    <property type="nucleotide sequence ID" value="NZ_BAABBL010000013.1"/>
</dbReference>
<keyword evidence="2" id="KW-0378">Hydrolase</keyword>
<dbReference type="SUPFAM" id="SSF53187">
    <property type="entry name" value="Zn-dependent exopeptidases"/>
    <property type="match status" value="1"/>
</dbReference>
<dbReference type="Proteomes" id="UP000516117">
    <property type="component" value="Chromosome"/>
</dbReference>
<dbReference type="AlphaFoldDB" id="A0A7H0H6N5"/>
<keyword evidence="3" id="KW-1185">Reference proteome</keyword>
<reference evidence="2 3" key="1">
    <citation type="submission" date="2020-08" db="EMBL/GenBank/DDBJ databases">
        <title>Genome sequence of Tessaracoccus defluvii JCM 17540T.</title>
        <authorList>
            <person name="Hyun D.-W."/>
            <person name="Bae J.-W."/>
        </authorList>
    </citation>
    <scope>NUCLEOTIDE SEQUENCE [LARGE SCALE GENOMIC DNA]</scope>
    <source>
        <strain evidence="2 3">JCM 17540</strain>
    </source>
</reference>
<dbReference type="Gene3D" id="3.40.630.10">
    <property type="entry name" value="Zn peptidases"/>
    <property type="match status" value="1"/>
</dbReference>
<dbReference type="SUPFAM" id="SSF55031">
    <property type="entry name" value="Bacterial exopeptidase dimerisation domain"/>
    <property type="match status" value="1"/>
</dbReference>
<dbReference type="Pfam" id="PF07687">
    <property type="entry name" value="M20_dimer"/>
    <property type="match status" value="1"/>
</dbReference>
<organism evidence="2 3">
    <name type="scientific">Tessaracoccus defluvii</name>
    <dbReference type="NCBI Taxonomy" id="1285901"/>
    <lineage>
        <taxon>Bacteria</taxon>
        <taxon>Bacillati</taxon>
        <taxon>Actinomycetota</taxon>
        <taxon>Actinomycetes</taxon>
        <taxon>Propionibacteriales</taxon>
        <taxon>Propionibacteriaceae</taxon>
        <taxon>Tessaracoccus</taxon>
    </lineage>
</organism>
<dbReference type="InterPro" id="IPR002933">
    <property type="entry name" value="Peptidase_M20"/>
</dbReference>
<dbReference type="KEGG" id="tdf:H9L22_01485"/>
<dbReference type="Gene3D" id="3.30.70.360">
    <property type="match status" value="1"/>
</dbReference>